<dbReference type="EMBL" id="JBHSKJ010000057">
    <property type="protein sequence ID" value="MFC5150071.1"/>
    <property type="molecule type" value="Genomic_DNA"/>
</dbReference>
<dbReference type="Proteomes" id="UP001596222">
    <property type="component" value="Unassembled WGS sequence"/>
</dbReference>
<dbReference type="RefSeq" id="WP_382051125.1">
    <property type="nucleotide sequence ID" value="NZ_JBHSKJ010000057.1"/>
</dbReference>
<feature type="region of interest" description="Disordered" evidence="1">
    <location>
        <begin position="95"/>
        <end position="141"/>
    </location>
</feature>
<evidence type="ECO:0008006" key="4">
    <source>
        <dbReference type="Google" id="ProtNLM"/>
    </source>
</evidence>
<feature type="compositionally biased region" description="Basic and acidic residues" evidence="1">
    <location>
        <begin position="128"/>
        <end position="138"/>
    </location>
</feature>
<gene>
    <name evidence="2" type="ORF">ACFPP6_36330</name>
</gene>
<protein>
    <recommendedName>
        <fullName evidence="4">Transposase</fullName>
    </recommendedName>
</protein>
<comment type="caution">
    <text evidence="2">The sequence shown here is derived from an EMBL/GenBank/DDBJ whole genome shotgun (WGS) entry which is preliminary data.</text>
</comment>
<accession>A0ABW0A8J3</accession>
<proteinExistence type="predicted"/>
<reference evidence="3" key="1">
    <citation type="journal article" date="2019" name="Int. J. Syst. Evol. Microbiol.">
        <title>The Global Catalogue of Microorganisms (GCM) 10K type strain sequencing project: providing services to taxonomists for standard genome sequencing and annotation.</title>
        <authorList>
            <consortium name="The Broad Institute Genomics Platform"/>
            <consortium name="The Broad Institute Genome Sequencing Center for Infectious Disease"/>
            <person name="Wu L."/>
            <person name="Ma J."/>
        </authorList>
    </citation>
    <scope>NUCLEOTIDE SEQUENCE [LARGE SCALE GENOMIC DNA]</scope>
    <source>
        <strain evidence="3">CGMCC 4.1641</strain>
    </source>
</reference>
<evidence type="ECO:0000313" key="2">
    <source>
        <dbReference type="EMBL" id="MFC5150071.1"/>
    </source>
</evidence>
<evidence type="ECO:0000256" key="1">
    <source>
        <dbReference type="SAM" id="MobiDB-lite"/>
    </source>
</evidence>
<keyword evidence="3" id="KW-1185">Reference proteome</keyword>
<sequence length="222" mass="25716">MVRLYLKSRPAEVRREAGLEPQAMSVPHPLDTVTLADDQRRYVTLPWQVSVFNVDLLSINAHVADLAHWAYNHQARKPTEYVPMRNAGPHFESRIQPTAARPGHHGRARSDGLPVSDRPGHRPRPPHLHPDPRREPRHQQRHLQHLAHRIRKLGPDLPLWPLNGLLAALVWLAVRRNTRADRETLRWIRPLEKPLWVTSDSSSVRKFQRFYHRQTTNAPGNS</sequence>
<organism evidence="2 3">
    <name type="scientific">Streptomyces aureoversilis</name>
    <dbReference type="NCBI Taxonomy" id="67277"/>
    <lineage>
        <taxon>Bacteria</taxon>
        <taxon>Bacillati</taxon>
        <taxon>Actinomycetota</taxon>
        <taxon>Actinomycetes</taxon>
        <taxon>Kitasatosporales</taxon>
        <taxon>Streptomycetaceae</taxon>
        <taxon>Streptomyces</taxon>
    </lineage>
</organism>
<evidence type="ECO:0000313" key="3">
    <source>
        <dbReference type="Proteomes" id="UP001596222"/>
    </source>
</evidence>
<name>A0ABW0A8J3_9ACTN</name>